<dbReference type="OrthoDB" id="2382241at2"/>
<feature type="compositionally biased region" description="Polar residues" evidence="7">
    <location>
        <begin position="16"/>
        <end position="26"/>
    </location>
</feature>
<dbReference type="AlphaFoldDB" id="A0A368VSZ0"/>
<dbReference type="EMBL" id="QPJD01000011">
    <property type="protein sequence ID" value="RCW44820.1"/>
    <property type="molecule type" value="Genomic_DNA"/>
</dbReference>
<dbReference type="InterPro" id="IPR007412">
    <property type="entry name" value="FlgM"/>
</dbReference>
<evidence type="ECO:0000313" key="9">
    <source>
        <dbReference type="EMBL" id="RCW44820.1"/>
    </source>
</evidence>
<dbReference type="Pfam" id="PF04316">
    <property type="entry name" value="FlgM"/>
    <property type="match status" value="1"/>
</dbReference>
<evidence type="ECO:0000256" key="3">
    <source>
        <dbReference type="ARBA" id="ARBA00022491"/>
    </source>
</evidence>
<accession>A0A368VSZ0</accession>
<keyword evidence="10" id="KW-1185">Reference proteome</keyword>
<dbReference type="GO" id="GO:0045892">
    <property type="term" value="P:negative regulation of DNA-templated transcription"/>
    <property type="evidence" value="ECO:0007669"/>
    <property type="project" value="InterPro"/>
</dbReference>
<dbReference type="GO" id="GO:0044781">
    <property type="term" value="P:bacterial-type flagellum organization"/>
    <property type="evidence" value="ECO:0007669"/>
    <property type="project" value="UniProtKB-KW"/>
</dbReference>
<dbReference type="NCBIfam" id="TIGR03824">
    <property type="entry name" value="FlgM_jcvi"/>
    <property type="match status" value="1"/>
</dbReference>
<dbReference type="RefSeq" id="WP_114381537.1">
    <property type="nucleotide sequence ID" value="NZ_QPJD01000011.1"/>
</dbReference>
<evidence type="ECO:0000256" key="5">
    <source>
        <dbReference type="ARBA" id="ARBA00023015"/>
    </source>
</evidence>
<comment type="similarity">
    <text evidence="1">Belongs to the FlgM family.</text>
</comment>
<protein>
    <recommendedName>
        <fullName evidence="2">Negative regulator of flagellin synthesis</fullName>
    </recommendedName>
</protein>
<comment type="caution">
    <text evidence="9">The sequence shown here is derived from an EMBL/GenBank/DDBJ whole genome shotgun (WGS) entry which is preliminary data.</text>
</comment>
<feature type="region of interest" description="Disordered" evidence="7">
    <location>
        <begin position="1"/>
        <end position="32"/>
    </location>
</feature>
<evidence type="ECO:0000256" key="7">
    <source>
        <dbReference type="SAM" id="MobiDB-lite"/>
    </source>
</evidence>
<reference evidence="9 10" key="1">
    <citation type="submission" date="2018-07" db="EMBL/GenBank/DDBJ databases">
        <title>Genomic Encyclopedia of Type Strains, Phase III (KMG-III): the genomes of soil and plant-associated and newly described type strains.</title>
        <authorList>
            <person name="Whitman W."/>
        </authorList>
    </citation>
    <scope>NUCLEOTIDE SEQUENCE [LARGE SCALE GENOMIC DNA]</scope>
    <source>
        <strain evidence="9 10">CECT 7506</strain>
    </source>
</reference>
<proteinExistence type="inferred from homology"/>
<keyword evidence="6" id="KW-0804">Transcription</keyword>
<keyword evidence="4" id="KW-1005">Bacterial flagellum biogenesis</keyword>
<dbReference type="InterPro" id="IPR031316">
    <property type="entry name" value="FlgM_C"/>
</dbReference>
<organism evidence="9 10">
    <name type="scientific">Paenibacillus prosopidis</name>
    <dbReference type="NCBI Taxonomy" id="630520"/>
    <lineage>
        <taxon>Bacteria</taxon>
        <taxon>Bacillati</taxon>
        <taxon>Bacillota</taxon>
        <taxon>Bacilli</taxon>
        <taxon>Bacillales</taxon>
        <taxon>Paenibacillaceae</taxon>
        <taxon>Paenibacillus</taxon>
    </lineage>
</organism>
<dbReference type="Proteomes" id="UP000252415">
    <property type="component" value="Unassembled WGS sequence"/>
</dbReference>
<dbReference type="InterPro" id="IPR035890">
    <property type="entry name" value="Anti-sigma-28_factor_FlgM_sf"/>
</dbReference>
<evidence type="ECO:0000256" key="6">
    <source>
        <dbReference type="ARBA" id="ARBA00023163"/>
    </source>
</evidence>
<sequence length="88" mass="9771">MKINEPKRIGALNPYQKMNESRTSGANKAHKKDEVQISAAAKEMLTTSQANSAERSQRIEQLKKSVASGTYHVEAGKIAEKLLPYLKE</sequence>
<keyword evidence="3" id="KW-0678">Repressor</keyword>
<dbReference type="SUPFAM" id="SSF101498">
    <property type="entry name" value="Anti-sigma factor FlgM"/>
    <property type="match status" value="1"/>
</dbReference>
<evidence type="ECO:0000256" key="1">
    <source>
        <dbReference type="ARBA" id="ARBA00005322"/>
    </source>
</evidence>
<evidence type="ECO:0000256" key="2">
    <source>
        <dbReference type="ARBA" id="ARBA00017823"/>
    </source>
</evidence>
<gene>
    <name evidence="9" type="ORF">DFP97_11145</name>
</gene>
<name>A0A368VSZ0_9BACL</name>
<evidence type="ECO:0000256" key="4">
    <source>
        <dbReference type="ARBA" id="ARBA00022795"/>
    </source>
</evidence>
<keyword evidence="5" id="KW-0805">Transcription regulation</keyword>
<evidence type="ECO:0000313" key="10">
    <source>
        <dbReference type="Proteomes" id="UP000252415"/>
    </source>
</evidence>
<feature type="domain" description="Anti-sigma-28 factor FlgM C-terminal" evidence="8">
    <location>
        <begin position="33"/>
        <end position="83"/>
    </location>
</feature>
<evidence type="ECO:0000259" key="8">
    <source>
        <dbReference type="Pfam" id="PF04316"/>
    </source>
</evidence>